<dbReference type="EMBL" id="BGPR01000075">
    <property type="protein sequence ID" value="GBL90858.1"/>
    <property type="molecule type" value="Genomic_DNA"/>
</dbReference>
<dbReference type="AlphaFoldDB" id="A0A4Y2BFN5"/>
<evidence type="ECO:0000259" key="21">
    <source>
        <dbReference type="Pfam" id="PF02931"/>
    </source>
</evidence>
<dbReference type="FunFam" id="2.70.170.10:FF:000021">
    <property type="entry name" value="Gamma-aminobutyric acid receptor isoform 3b"/>
    <property type="match status" value="1"/>
</dbReference>
<keyword evidence="14" id="KW-0868">Chloride</keyword>
<evidence type="ECO:0000313" key="23">
    <source>
        <dbReference type="EMBL" id="GBL90858.1"/>
    </source>
</evidence>
<keyword evidence="17 20" id="KW-0407">Ion channel</keyword>
<dbReference type="OrthoDB" id="442503at2759"/>
<evidence type="ECO:0000256" key="4">
    <source>
        <dbReference type="ARBA" id="ARBA00022692"/>
    </source>
</evidence>
<dbReference type="InterPro" id="IPR006202">
    <property type="entry name" value="Neur_chan_lig-bd"/>
</dbReference>
<dbReference type="InterPro" id="IPR036719">
    <property type="entry name" value="Neuro-gated_channel_TM_sf"/>
</dbReference>
<evidence type="ECO:0000256" key="9">
    <source>
        <dbReference type="ARBA" id="ARBA00023136"/>
    </source>
</evidence>
<dbReference type="SUPFAM" id="SSF53098">
    <property type="entry name" value="Ribonuclease H-like"/>
    <property type="match status" value="1"/>
</dbReference>
<dbReference type="GO" id="GO:0034707">
    <property type="term" value="C:chloride channel complex"/>
    <property type="evidence" value="ECO:0007669"/>
    <property type="project" value="UniProtKB-KW"/>
</dbReference>
<evidence type="ECO:0000256" key="1">
    <source>
        <dbReference type="ARBA" id="ARBA00010180"/>
    </source>
</evidence>
<dbReference type="NCBIfam" id="TIGR00860">
    <property type="entry name" value="LIC"/>
    <property type="match status" value="1"/>
</dbReference>
<keyword evidence="7" id="KW-0770">Synapse</keyword>
<dbReference type="GO" id="GO:0045211">
    <property type="term" value="C:postsynaptic membrane"/>
    <property type="evidence" value="ECO:0007669"/>
    <property type="project" value="UniProtKB-SubCell"/>
</dbReference>
<keyword evidence="11 23" id="KW-0675">Receptor</keyword>
<keyword evidence="8 20" id="KW-0406">Ion transport</keyword>
<proteinExistence type="inferred from homology"/>
<dbReference type="PRINTS" id="PR00252">
    <property type="entry name" value="NRIONCHANNEL"/>
</dbReference>
<feature type="transmembrane region" description="Helical" evidence="20">
    <location>
        <begin position="284"/>
        <end position="304"/>
    </location>
</feature>
<evidence type="ECO:0000256" key="6">
    <source>
        <dbReference type="ARBA" id="ARBA00022989"/>
    </source>
</evidence>
<dbReference type="InterPro" id="IPR006028">
    <property type="entry name" value="GABAA/Glycine_rcpt"/>
</dbReference>
<evidence type="ECO:0000256" key="12">
    <source>
        <dbReference type="ARBA" id="ARBA00023173"/>
    </source>
</evidence>
<name>A0A4Y2BFN5_ARAVE</name>
<dbReference type="GO" id="GO:0099095">
    <property type="term" value="F:ligand-gated monoatomic anion channel activity"/>
    <property type="evidence" value="ECO:0007669"/>
    <property type="project" value="UniProtKB-ARBA"/>
</dbReference>
<evidence type="ECO:0000259" key="22">
    <source>
        <dbReference type="Pfam" id="PF02932"/>
    </source>
</evidence>
<keyword evidence="2 20" id="KW-0813">Transport</keyword>
<feature type="domain" description="Neurotransmitter-gated ion-channel transmembrane" evidence="22">
    <location>
        <begin position="258"/>
        <end position="342"/>
    </location>
</feature>
<dbReference type="InterPro" id="IPR036734">
    <property type="entry name" value="Neur_chan_lig-bd_sf"/>
</dbReference>
<dbReference type="GO" id="GO:0004888">
    <property type="term" value="F:transmembrane signaling receptor activity"/>
    <property type="evidence" value="ECO:0007669"/>
    <property type="project" value="InterPro"/>
</dbReference>
<keyword evidence="16" id="KW-1071">Ligand-gated ion channel</keyword>
<evidence type="ECO:0000256" key="5">
    <source>
        <dbReference type="ARBA" id="ARBA00022729"/>
    </source>
</evidence>
<feature type="transmembrane region" description="Helical" evidence="20">
    <location>
        <begin position="259"/>
        <end position="277"/>
    </location>
</feature>
<feature type="domain" description="Neurotransmitter-gated ion-channel ligand-binding" evidence="21">
    <location>
        <begin position="46"/>
        <end position="220"/>
    </location>
</feature>
<comment type="caution">
    <text evidence="23">The sequence shown here is derived from an EMBL/GenBank/DDBJ whole genome shotgun (WGS) entry which is preliminary data.</text>
</comment>
<keyword evidence="4 20" id="KW-0812">Transmembrane</keyword>
<protein>
    <recommendedName>
        <fullName evidence="19">Gamma-aminobutyric acid receptor subunit beta</fullName>
    </recommendedName>
</protein>
<keyword evidence="24" id="KW-1185">Reference proteome</keyword>
<sequence length="556" mass="63568">MSSCQMSNETKYEAFQNEFSQVENSVKSHSIRSSETPKEMGHLVFIDKLLADYDKRAWPTYGTNQPTLVTVNIYINSLGSISAANMDFGMDIYLRQSWVDPRLQFRKYGMNETVTLNGQDIIDKIWRPDIFFRNLKSGNFHSMTVPNKLIKLSPDGRVLFSMRLTLRLSCHMSFRLYPLDAQRCWVVLGSYAMTTDQVLIQWKEDMPITIEKEIEVPEFHVVLQEPGTFCRDIDTGVFSFLNVSFVFLRQNGYHLVQTYLPTFLIVMMSWVSFWIPVEAAPARTTLGVTTLLSLTTVASGIRSQLPPVSYAKAIDIWIGACSIMVFSALLEFAVASYLCRFKIRHRQTNSHCLAFWKAERPETHSDGKNQAMHTPESDKKIQIRRSHTVDRFSRMVFPFVFLRKRIVLQWVAGHCGLWGNEQADFLAKKGANLPQHPSTATSYWKIKLFLKNLCTSNSLRDLRTRTALKSWRGVSPSSIPDKPRRDAVAAFRLTTGHDCLAAHLHRLGISTEHYCPLCDSGQKGEVMERDHLLRCGVLPGLTEVSRYWEARALLGQ</sequence>
<dbReference type="Proteomes" id="UP000499080">
    <property type="component" value="Unassembled WGS sequence"/>
</dbReference>
<dbReference type="InterPro" id="IPR006029">
    <property type="entry name" value="Neurotrans-gated_channel_TM"/>
</dbReference>
<dbReference type="CDD" id="cd19049">
    <property type="entry name" value="LGIC_TM_anion"/>
    <property type="match status" value="1"/>
</dbReference>
<keyword evidence="3" id="KW-1003">Cell membrane</keyword>
<keyword evidence="10" id="KW-1015">Disulfide bond</keyword>
<evidence type="ECO:0000256" key="18">
    <source>
        <dbReference type="ARBA" id="ARBA00034104"/>
    </source>
</evidence>
<keyword evidence="9 20" id="KW-0472">Membrane</keyword>
<comment type="similarity">
    <text evidence="1">Belongs to the ligand-gated ion channel (TC 1.A.9) family. Gamma-aminobutyric acid receptor (TC 1.A.9.5) subfamily.</text>
</comment>
<dbReference type="Gene3D" id="1.20.58.390">
    <property type="entry name" value="Neurotransmitter-gated ion-channel transmembrane domain"/>
    <property type="match status" value="1"/>
</dbReference>
<dbReference type="SUPFAM" id="SSF63712">
    <property type="entry name" value="Nicotinic receptor ligand binding domain-like"/>
    <property type="match status" value="1"/>
</dbReference>
<dbReference type="InterPro" id="IPR018000">
    <property type="entry name" value="Neurotransmitter_ion_chnl_CS"/>
</dbReference>
<dbReference type="PROSITE" id="PS00236">
    <property type="entry name" value="NEUROTR_ION_CHANNEL"/>
    <property type="match status" value="1"/>
</dbReference>
<evidence type="ECO:0000256" key="20">
    <source>
        <dbReference type="RuleBase" id="RU000687"/>
    </source>
</evidence>
<evidence type="ECO:0000256" key="11">
    <source>
        <dbReference type="ARBA" id="ARBA00023170"/>
    </source>
</evidence>
<evidence type="ECO:0000256" key="13">
    <source>
        <dbReference type="ARBA" id="ARBA00023180"/>
    </source>
</evidence>
<organism evidence="23 24">
    <name type="scientific">Araneus ventricosus</name>
    <name type="common">Orbweaver spider</name>
    <name type="synonym">Epeira ventricosa</name>
    <dbReference type="NCBI Taxonomy" id="182803"/>
    <lineage>
        <taxon>Eukaryota</taxon>
        <taxon>Metazoa</taxon>
        <taxon>Ecdysozoa</taxon>
        <taxon>Arthropoda</taxon>
        <taxon>Chelicerata</taxon>
        <taxon>Arachnida</taxon>
        <taxon>Araneae</taxon>
        <taxon>Araneomorphae</taxon>
        <taxon>Entelegynae</taxon>
        <taxon>Araneoidea</taxon>
        <taxon>Araneidae</taxon>
        <taxon>Araneus</taxon>
    </lineage>
</organism>
<dbReference type="Pfam" id="PF02931">
    <property type="entry name" value="Neur_chan_LBD"/>
    <property type="match status" value="1"/>
</dbReference>
<dbReference type="InterPro" id="IPR038050">
    <property type="entry name" value="Neuro_actylchol_rec"/>
</dbReference>
<evidence type="ECO:0000256" key="15">
    <source>
        <dbReference type="ARBA" id="ARBA00023257"/>
    </source>
</evidence>
<evidence type="ECO:0000256" key="19">
    <source>
        <dbReference type="ARBA" id="ARBA00071250"/>
    </source>
</evidence>
<comment type="caution">
    <text evidence="20">Lacks conserved residue(s) required for the propagation of feature annotation.</text>
</comment>
<comment type="subcellular location">
    <subcellularLocation>
        <location evidence="18">Postsynaptic cell membrane</location>
        <topology evidence="18">Multi-pass membrane protein</topology>
    </subcellularLocation>
</comment>
<evidence type="ECO:0000313" key="24">
    <source>
        <dbReference type="Proteomes" id="UP000499080"/>
    </source>
</evidence>
<dbReference type="InterPro" id="IPR012337">
    <property type="entry name" value="RNaseH-like_sf"/>
</dbReference>
<evidence type="ECO:0000256" key="14">
    <source>
        <dbReference type="ARBA" id="ARBA00023214"/>
    </source>
</evidence>
<evidence type="ECO:0000256" key="17">
    <source>
        <dbReference type="ARBA" id="ARBA00023303"/>
    </source>
</evidence>
<gene>
    <name evidence="23" type="primary">Glra3_6</name>
    <name evidence="23" type="ORF">AVEN_27973_1</name>
</gene>
<dbReference type="Pfam" id="PF02932">
    <property type="entry name" value="Neur_chan_memb"/>
    <property type="match status" value="1"/>
</dbReference>
<dbReference type="PRINTS" id="PR00253">
    <property type="entry name" value="GABAARECEPTR"/>
</dbReference>
<dbReference type="CDD" id="cd18990">
    <property type="entry name" value="LGIC_ECD_GABAAR"/>
    <property type="match status" value="1"/>
</dbReference>
<dbReference type="Gene3D" id="2.70.170.10">
    <property type="entry name" value="Neurotransmitter-gated ion-channel ligand-binding domain"/>
    <property type="match status" value="1"/>
</dbReference>
<reference evidence="23 24" key="1">
    <citation type="journal article" date="2019" name="Sci. Rep.">
        <title>Orb-weaving spider Araneus ventricosus genome elucidates the spidroin gene catalogue.</title>
        <authorList>
            <person name="Kono N."/>
            <person name="Nakamura H."/>
            <person name="Ohtoshi R."/>
            <person name="Moran D.A.P."/>
            <person name="Shinohara A."/>
            <person name="Yoshida Y."/>
            <person name="Fujiwara M."/>
            <person name="Mori M."/>
            <person name="Tomita M."/>
            <person name="Arakawa K."/>
        </authorList>
    </citation>
    <scope>NUCLEOTIDE SEQUENCE [LARGE SCALE GENOMIC DNA]</scope>
</reference>
<dbReference type="SUPFAM" id="SSF90112">
    <property type="entry name" value="Neurotransmitter-gated ion-channel transmembrane pore"/>
    <property type="match status" value="1"/>
</dbReference>
<evidence type="ECO:0000256" key="2">
    <source>
        <dbReference type="ARBA" id="ARBA00022448"/>
    </source>
</evidence>
<feature type="transmembrane region" description="Helical" evidence="20">
    <location>
        <begin position="316"/>
        <end position="339"/>
    </location>
</feature>
<keyword evidence="12" id="KW-0869">Chloride channel</keyword>
<evidence type="ECO:0000256" key="8">
    <source>
        <dbReference type="ARBA" id="ARBA00023065"/>
    </source>
</evidence>
<dbReference type="PANTHER" id="PTHR18945">
    <property type="entry name" value="NEUROTRANSMITTER GATED ION CHANNEL"/>
    <property type="match status" value="1"/>
</dbReference>
<keyword evidence="5" id="KW-0732">Signal</keyword>
<dbReference type="GO" id="GO:0005230">
    <property type="term" value="F:extracellular ligand-gated monoatomic ion channel activity"/>
    <property type="evidence" value="ECO:0007669"/>
    <property type="project" value="InterPro"/>
</dbReference>
<keyword evidence="6 20" id="KW-1133">Transmembrane helix</keyword>
<evidence type="ECO:0000256" key="10">
    <source>
        <dbReference type="ARBA" id="ARBA00023157"/>
    </source>
</evidence>
<evidence type="ECO:0000256" key="16">
    <source>
        <dbReference type="ARBA" id="ARBA00023286"/>
    </source>
</evidence>
<evidence type="ECO:0000256" key="7">
    <source>
        <dbReference type="ARBA" id="ARBA00023018"/>
    </source>
</evidence>
<keyword evidence="13" id="KW-0325">Glycoprotein</keyword>
<accession>A0A4Y2BFN5</accession>
<dbReference type="InterPro" id="IPR006201">
    <property type="entry name" value="Neur_channel"/>
</dbReference>
<dbReference type="GO" id="GO:0005254">
    <property type="term" value="F:chloride channel activity"/>
    <property type="evidence" value="ECO:0007669"/>
    <property type="project" value="UniProtKB-KW"/>
</dbReference>
<evidence type="ECO:0000256" key="3">
    <source>
        <dbReference type="ARBA" id="ARBA00022475"/>
    </source>
</evidence>
<keyword evidence="15" id="KW-0628">Postsynaptic cell membrane</keyword>